<dbReference type="AlphaFoldDB" id="A0A026WWS1"/>
<organism evidence="2 3">
    <name type="scientific">Ooceraea biroi</name>
    <name type="common">Clonal raider ant</name>
    <name type="synonym">Cerapachys biroi</name>
    <dbReference type="NCBI Taxonomy" id="2015173"/>
    <lineage>
        <taxon>Eukaryota</taxon>
        <taxon>Metazoa</taxon>
        <taxon>Ecdysozoa</taxon>
        <taxon>Arthropoda</taxon>
        <taxon>Hexapoda</taxon>
        <taxon>Insecta</taxon>
        <taxon>Pterygota</taxon>
        <taxon>Neoptera</taxon>
        <taxon>Endopterygota</taxon>
        <taxon>Hymenoptera</taxon>
        <taxon>Apocrita</taxon>
        <taxon>Aculeata</taxon>
        <taxon>Formicoidea</taxon>
        <taxon>Formicidae</taxon>
        <taxon>Dorylinae</taxon>
        <taxon>Ooceraea</taxon>
    </lineage>
</organism>
<gene>
    <name evidence="2" type="ORF">X777_00422</name>
</gene>
<evidence type="ECO:0000313" key="3">
    <source>
        <dbReference type="Proteomes" id="UP000053097"/>
    </source>
</evidence>
<keyword evidence="3" id="KW-1185">Reference proteome</keyword>
<feature type="region of interest" description="Disordered" evidence="1">
    <location>
        <begin position="1"/>
        <end position="30"/>
    </location>
</feature>
<accession>A0A026WWS1</accession>
<proteinExistence type="predicted"/>
<dbReference type="OrthoDB" id="10261550at2759"/>
<protein>
    <submittedName>
        <fullName evidence="2">Uncharacterized protein</fullName>
    </submittedName>
</protein>
<evidence type="ECO:0000256" key="1">
    <source>
        <dbReference type="SAM" id="MobiDB-lite"/>
    </source>
</evidence>
<evidence type="ECO:0000313" key="2">
    <source>
        <dbReference type="EMBL" id="EZA59579.1"/>
    </source>
</evidence>
<sequence>MPTVTRGSEVGMAPATGRESMAEATANTGLTQRTRKCALSRFLSSLCGSHRFKNLQNRNDQANSSLGVSDHIQMVLLDAHIFPHGRLYYEY</sequence>
<reference evidence="2 3" key="1">
    <citation type="journal article" date="2014" name="Curr. Biol.">
        <title>The genome of the clonal raider ant Cerapachys biroi.</title>
        <authorList>
            <person name="Oxley P.R."/>
            <person name="Ji L."/>
            <person name="Fetter-Pruneda I."/>
            <person name="McKenzie S.K."/>
            <person name="Li C."/>
            <person name="Hu H."/>
            <person name="Zhang G."/>
            <person name="Kronauer D.J."/>
        </authorList>
    </citation>
    <scope>NUCLEOTIDE SEQUENCE [LARGE SCALE GENOMIC DNA]</scope>
</reference>
<dbReference type="EMBL" id="KK107105">
    <property type="protein sequence ID" value="EZA59579.1"/>
    <property type="molecule type" value="Genomic_DNA"/>
</dbReference>
<dbReference type="Proteomes" id="UP000053097">
    <property type="component" value="Unassembled WGS sequence"/>
</dbReference>
<name>A0A026WWS1_OOCBI</name>